<reference evidence="1" key="1">
    <citation type="journal article" date="2017" name="Parasit. Vectors">
        <title>Sialotranscriptomics of Rhipicephalus zambeziensis reveals intricate expression profiles of secretory proteins and suggests tight temporal transcriptional regulation during blood-feeding.</title>
        <authorList>
            <person name="de Castro M.H."/>
            <person name="de Klerk D."/>
            <person name="Pienaar R."/>
            <person name="Rees D.J.G."/>
            <person name="Mans B.J."/>
        </authorList>
    </citation>
    <scope>NUCLEOTIDE SEQUENCE</scope>
    <source>
        <tissue evidence="1">Salivary glands</tissue>
    </source>
</reference>
<accession>A0A224YF05</accession>
<dbReference type="AlphaFoldDB" id="A0A224YF05"/>
<name>A0A224YF05_9ACAR</name>
<protein>
    <submittedName>
        <fullName evidence="1">Uncharacterized protein</fullName>
    </submittedName>
</protein>
<evidence type="ECO:0000313" key="1">
    <source>
        <dbReference type="EMBL" id="MAA14309.1"/>
    </source>
</evidence>
<proteinExistence type="predicted"/>
<sequence length="85" mass="9441">MHVKGSKGNCNCNSKNKKKTIVLFLPFVVCPDGVFEERLFKLKGWPHFLDGSSTAICRALPAISMFIYSLGRCLPSLFAQSLVCM</sequence>
<organism evidence="1">
    <name type="scientific">Rhipicephalus zambeziensis</name>
    <dbReference type="NCBI Taxonomy" id="60191"/>
    <lineage>
        <taxon>Eukaryota</taxon>
        <taxon>Metazoa</taxon>
        <taxon>Ecdysozoa</taxon>
        <taxon>Arthropoda</taxon>
        <taxon>Chelicerata</taxon>
        <taxon>Arachnida</taxon>
        <taxon>Acari</taxon>
        <taxon>Parasitiformes</taxon>
        <taxon>Ixodida</taxon>
        <taxon>Ixodoidea</taxon>
        <taxon>Ixodidae</taxon>
        <taxon>Rhipicephalinae</taxon>
        <taxon>Rhipicephalus</taxon>
        <taxon>Rhipicephalus</taxon>
    </lineage>
</organism>
<dbReference type="EMBL" id="GFPF01003163">
    <property type="protein sequence ID" value="MAA14309.1"/>
    <property type="molecule type" value="Transcribed_RNA"/>
</dbReference>